<protein>
    <recommendedName>
        <fullName evidence="3">Regulatory protein RecX</fullName>
    </recommendedName>
</protein>
<accession>A0A1L5NDK4</accession>
<dbReference type="GO" id="GO:0005737">
    <property type="term" value="C:cytoplasm"/>
    <property type="evidence" value="ECO:0007669"/>
    <property type="project" value="UniProtKB-SubCell"/>
</dbReference>
<evidence type="ECO:0000313" key="6">
    <source>
        <dbReference type="EMBL" id="APO65929.1"/>
    </source>
</evidence>
<organism evidence="6 7">
    <name type="scientific">Rhizobium gallicum</name>
    <dbReference type="NCBI Taxonomy" id="56730"/>
    <lineage>
        <taxon>Bacteria</taxon>
        <taxon>Pseudomonadati</taxon>
        <taxon>Pseudomonadota</taxon>
        <taxon>Alphaproteobacteria</taxon>
        <taxon>Hyphomicrobiales</taxon>
        <taxon>Rhizobiaceae</taxon>
        <taxon>Rhizobium/Agrobacterium group</taxon>
        <taxon>Rhizobium</taxon>
    </lineage>
</organism>
<dbReference type="AlphaFoldDB" id="A0A1L5NDK4"/>
<keyword evidence="4" id="KW-0963">Cytoplasm</keyword>
<reference evidence="6 7" key="1">
    <citation type="submission" date="2016-09" db="EMBL/GenBank/DDBJ databases">
        <title>The complete genome sequences of Rhizobium gallicum, symbiovars gallicum and phaseoli, symbionts associated to common bean (Phaseolus vulgaris).</title>
        <authorList>
            <person name="Bustos P."/>
            <person name="Santamaria R.I."/>
            <person name="Perez-Carrascal O.M."/>
            <person name="Juarez S."/>
            <person name="Lozano L."/>
            <person name="Martinez-Flores I."/>
            <person name="Martinez-Romero E."/>
            <person name="Cevallos M."/>
            <person name="Romero D."/>
            <person name="Davila G."/>
            <person name="Gonzalez V."/>
        </authorList>
    </citation>
    <scope>NUCLEOTIDE SEQUENCE [LARGE SCALE GENOMIC DNA]</scope>
    <source>
        <strain evidence="6 7">IE4872</strain>
    </source>
</reference>
<dbReference type="Pfam" id="PF02631">
    <property type="entry name" value="RecX_HTH2"/>
    <property type="match status" value="1"/>
</dbReference>
<evidence type="ECO:0000256" key="3">
    <source>
        <dbReference type="ARBA" id="ARBA00018111"/>
    </source>
</evidence>
<evidence type="ECO:0000256" key="4">
    <source>
        <dbReference type="ARBA" id="ARBA00022490"/>
    </source>
</evidence>
<evidence type="ECO:0000256" key="2">
    <source>
        <dbReference type="ARBA" id="ARBA00009695"/>
    </source>
</evidence>
<dbReference type="Proteomes" id="UP000184749">
    <property type="component" value="Chromosome"/>
</dbReference>
<comment type="subcellular location">
    <subcellularLocation>
        <location evidence="1">Cytoplasm</location>
    </subcellularLocation>
</comment>
<dbReference type="InterPro" id="IPR036388">
    <property type="entry name" value="WH-like_DNA-bd_sf"/>
</dbReference>
<dbReference type="RefSeq" id="WP_074066300.1">
    <property type="nucleotide sequence ID" value="NZ_CP017101.1"/>
</dbReference>
<proteinExistence type="inferred from homology"/>
<feature type="domain" description="RecX second three-helical" evidence="5">
    <location>
        <begin position="75"/>
        <end position="115"/>
    </location>
</feature>
<dbReference type="OrthoDB" id="8277672at2"/>
<dbReference type="STRING" id="56730.IE4872_CH00259"/>
<dbReference type="InterPro" id="IPR053924">
    <property type="entry name" value="RecX_HTH_2nd"/>
</dbReference>
<evidence type="ECO:0000256" key="1">
    <source>
        <dbReference type="ARBA" id="ARBA00004496"/>
    </source>
</evidence>
<dbReference type="Gene3D" id="1.10.10.10">
    <property type="entry name" value="Winged helix-like DNA-binding domain superfamily/Winged helix DNA-binding domain"/>
    <property type="match status" value="1"/>
</dbReference>
<comment type="similarity">
    <text evidence="2">Belongs to the RecX family.</text>
</comment>
<sequence length="184" mass="20594">MNDQNQQSDVPTPRMFSWARNSTIYRLERRMMTEKQLFDAITRKAKEKFEDISPAQLKALADSAVKFAYDQEALDDVAYAAVCTRSAVRGGKSKRIIAQKLSSKGVASDIVDTALENADDLFAAVVFARKRAFGPFRRGDLDEKRKVKELSAFARNGFSFEIGKKVFGMSPGEAEEVLETRLAL</sequence>
<gene>
    <name evidence="6" type="primary">recX</name>
    <name evidence="6" type="ORF">IE4872_CH00259</name>
</gene>
<name>A0A1L5NDK4_9HYPH</name>
<dbReference type="NCBIfam" id="NF001060">
    <property type="entry name" value="PRK00117.4-4"/>
    <property type="match status" value="1"/>
</dbReference>
<evidence type="ECO:0000313" key="7">
    <source>
        <dbReference type="Proteomes" id="UP000184749"/>
    </source>
</evidence>
<evidence type="ECO:0000259" key="5">
    <source>
        <dbReference type="Pfam" id="PF02631"/>
    </source>
</evidence>
<dbReference type="EMBL" id="CP017101">
    <property type="protein sequence ID" value="APO65929.1"/>
    <property type="molecule type" value="Genomic_DNA"/>
</dbReference>